<feature type="transmembrane region" description="Helical" evidence="3">
    <location>
        <begin position="139"/>
        <end position="158"/>
    </location>
</feature>
<dbReference type="Gene3D" id="1.20.1250.20">
    <property type="entry name" value="MFS general substrate transporter like domains"/>
    <property type="match status" value="2"/>
</dbReference>
<feature type="transmembrane region" description="Helical" evidence="3">
    <location>
        <begin position="72"/>
        <end position="97"/>
    </location>
</feature>
<dbReference type="InterPro" id="IPR020846">
    <property type="entry name" value="MFS_dom"/>
</dbReference>
<dbReference type="PROSITE" id="PS50850">
    <property type="entry name" value="MFS"/>
    <property type="match status" value="1"/>
</dbReference>
<evidence type="ECO:0000313" key="5">
    <source>
        <dbReference type="EMBL" id="KAJ7764342.1"/>
    </source>
</evidence>
<sequence length="457" mass="48584">MATLSFPGSSASSNYELDSSISKASGIKASSLLPPNIAEIQLESKEAVPLPPPAAAAGPPTFPEGGREAWTVAFGAWLAVLVSFGFLNAFGVFQHYYSVHQLAHVSSSAISWIGAFQTFCIYFLGTLFGALFDRWGAKPLLILGGLSFFLSCFLLSLSTAYWHFLLSQGLLGGLALSALFTPAYTAAQHYFLRRRGFALGVVTSGSSVGGVIWPIMANELIAKVGFKTAIRIMGGVALALCVVSAVLVKGRLPARKGKKFFAFELFKKSGYTMFCIGMFFMVWGLFFLVFFLPSYGALHGFNASMTFYSVSVLNAASLFGRIVPGFYADRWGRFNMMLGTSLASATLTFACIAARSEASVLVIAVLYGFTSGNVFSLQGACVPPFIDDPTKIGVAVGQLLSVSAFAGLTGPPIAGALIAHYGFWAAQVFAGVMILVGSLLIFGARQTLVGEGKKWIV</sequence>
<dbReference type="PANTHER" id="PTHR11360">
    <property type="entry name" value="MONOCARBOXYLATE TRANSPORTER"/>
    <property type="match status" value="1"/>
</dbReference>
<feature type="transmembrane region" description="Helical" evidence="3">
    <location>
        <begin position="164"/>
        <end position="184"/>
    </location>
</feature>
<feature type="transmembrane region" description="Helical" evidence="3">
    <location>
        <begin position="269"/>
        <end position="293"/>
    </location>
</feature>
<evidence type="ECO:0000259" key="4">
    <source>
        <dbReference type="PROSITE" id="PS50850"/>
    </source>
</evidence>
<keyword evidence="3" id="KW-1133">Transmembrane helix</keyword>
<keyword evidence="3" id="KW-0472">Membrane</keyword>
<feature type="transmembrane region" description="Helical" evidence="3">
    <location>
        <begin position="394"/>
        <end position="418"/>
    </location>
</feature>
<keyword evidence="3" id="KW-0812">Transmembrane</keyword>
<dbReference type="SUPFAM" id="SSF103473">
    <property type="entry name" value="MFS general substrate transporter"/>
    <property type="match status" value="1"/>
</dbReference>
<feature type="transmembrane region" description="Helical" evidence="3">
    <location>
        <begin position="305"/>
        <end position="324"/>
    </location>
</feature>
<comment type="subcellular location">
    <subcellularLocation>
        <location evidence="1">Membrane</location>
        <topology evidence="1">Multi-pass membrane protein</topology>
    </subcellularLocation>
</comment>
<dbReference type="EMBL" id="JARKIB010000028">
    <property type="protein sequence ID" value="KAJ7764342.1"/>
    <property type="molecule type" value="Genomic_DNA"/>
</dbReference>
<feature type="transmembrane region" description="Helical" evidence="3">
    <location>
        <begin position="361"/>
        <end position="382"/>
    </location>
</feature>
<comment type="similarity">
    <text evidence="2">Belongs to the major facilitator superfamily. Monocarboxylate porter (TC 2.A.1.13) family.</text>
</comment>
<dbReference type="InterPro" id="IPR050327">
    <property type="entry name" value="Proton-linked_MCT"/>
</dbReference>
<feature type="transmembrane region" description="Helical" evidence="3">
    <location>
        <begin position="228"/>
        <end position="248"/>
    </location>
</feature>
<feature type="transmembrane region" description="Helical" evidence="3">
    <location>
        <begin position="424"/>
        <end position="444"/>
    </location>
</feature>
<dbReference type="InterPro" id="IPR036259">
    <property type="entry name" value="MFS_trans_sf"/>
</dbReference>
<dbReference type="AlphaFoldDB" id="A0AAD7JGL2"/>
<comment type="caution">
    <text evidence="5">The sequence shown here is derived from an EMBL/GenBank/DDBJ whole genome shotgun (WGS) entry which is preliminary data.</text>
</comment>
<dbReference type="InterPro" id="IPR011701">
    <property type="entry name" value="MFS"/>
</dbReference>
<keyword evidence="6" id="KW-1185">Reference proteome</keyword>
<dbReference type="PANTHER" id="PTHR11360:SF319">
    <property type="entry name" value="MAJOR FACILITATOR SUPERFAMILY (MFS) PROFILE DOMAIN-CONTAINING PROTEIN"/>
    <property type="match status" value="1"/>
</dbReference>
<proteinExistence type="inferred from homology"/>
<feature type="transmembrane region" description="Helical" evidence="3">
    <location>
        <begin position="196"/>
        <end position="216"/>
    </location>
</feature>
<dbReference type="GO" id="GO:0016020">
    <property type="term" value="C:membrane"/>
    <property type="evidence" value="ECO:0007669"/>
    <property type="project" value="UniProtKB-SubCell"/>
</dbReference>
<dbReference type="GO" id="GO:0022857">
    <property type="term" value="F:transmembrane transporter activity"/>
    <property type="evidence" value="ECO:0007669"/>
    <property type="project" value="InterPro"/>
</dbReference>
<gene>
    <name evidence="5" type="ORF">B0H16DRAFT_1413971</name>
</gene>
<evidence type="ECO:0000256" key="1">
    <source>
        <dbReference type="ARBA" id="ARBA00004141"/>
    </source>
</evidence>
<evidence type="ECO:0000256" key="2">
    <source>
        <dbReference type="ARBA" id="ARBA00006727"/>
    </source>
</evidence>
<organism evidence="5 6">
    <name type="scientific">Mycena metata</name>
    <dbReference type="NCBI Taxonomy" id="1033252"/>
    <lineage>
        <taxon>Eukaryota</taxon>
        <taxon>Fungi</taxon>
        <taxon>Dikarya</taxon>
        <taxon>Basidiomycota</taxon>
        <taxon>Agaricomycotina</taxon>
        <taxon>Agaricomycetes</taxon>
        <taxon>Agaricomycetidae</taxon>
        <taxon>Agaricales</taxon>
        <taxon>Marasmiineae</taxon>
        <taxon>Mycenaceae</taxon>
        <taxon>Mycena</taxon>
    </lineage>
</organism>
<reference evidence="5" key="1">
    <citation type="submission" date="2023-03" db="EMBL/GenBank/DDBJ databases">
        <title>Massive genome expansion in bonnet fungi (Mycena s.s.) driven by repeated elements and novel gene families across ecological guilds.</title>
        <authorList>
            <consortium name="Lawrence Berkeley National Laboratory"/>
            <person name="Harder C.B."/>
            <person name="Miyauchi S."/>
            <person name="Viragh M."/>
            <person name="Kuo A."/>
            <person name="Thoen E."/>
            <person name="Andreopoulos B."/>
            <person name="Lu D."/>
            <person name="Skrede I."/>
            <person name="Drula E."/>
            <person name="Henrissat B."/>
            <person name="Morin E."/>
            <person name="Kohler A."/>
            <person name="Barry K."/>
            <person name="LaButti K."/>
            <person name="Morin E."/>
            <person name="Salamov A."/>
            <person name="Lipzen A."/>
            <person name="Mereny Z."/>
            <person name="Hegedus B."/>
            <person name="Baldrian P."/>
            <person name="Stursova M."/>
            <person name="Weitz H."/>
            <person name="Taylor A."/>
            <person name="Grigoriev I.V."/>
            <person name="Nagy L.G."/>
            <person name="Martin F."/>
            <person name="Kauserud H."/>
        </authorList>
    </citation>
    <scope>NUCLEOTIDE SEQUENCE</scope>
    <source>
        <strain evidence="5">CBHHK182m</strain>
    </source>
</reference>
<evidence type="ECO:0000313" key="6">
    <source>
        <dbReference type="Proteomes" id="UP001215598"/>
    </source>
</evidence>
<evidence type="ECO:0000256" key="3">
    <source>
        <dbReference type="SAM" id="Phobius"/>
    </source>
</evidence>
<accession>A0AAD7JGL2</accession>
<dbReference type="Proteomes" id="UP001215598">
    <property type="component" value="Unassembled WGS sequence"/>
</dbReference>
<feature type="domain" description="Major facilitator superfamily (MFS) profile" evidence="4">
    <location>
        <begin position="68"/>
        <end position="449"/>
    </location>
</feature>
<name>A0AAD7JGL2_9AGAR</name>
<feature type="transmembrane region" description="Helical" evidence="3">
    <location>
        <begin position="109"/>
        <end position="132"/>
    </location>
</feature>
<dbReference type="Pfam" id="PF07690">
    <property type="entry name" value="MFS_1"/>
    <property type="match status" value="1"/>
</dbReference>
<protein>
    <submittedName>
        <fullName evidence="5">MFS transporter</fullName>
    </submittedName>
</protein>